<keyword evidence="4 7" id="KW-0328">Glycosyltransferase</keyword>
<evidence type="ECO:0000256" key="1">
    <source>
        <dbReference type="ARBA" id="ARBA00004323"/>
    </source>
</evidence>
<evidence type="ECO:0000256" key="2">
    <source>
        <dbReference type="ARBA" id="ARBA00004922"/>
    </source>
</evidence>
<dbReference type="GO" id="GO:0000139">
    <property type="term" value="C:Golgi membrane"/>
    <property type="evidence" value="ECO:0007669"/>
    <property type="project" value="UniProtKB-SubCell"/>
</dbReference>
<dbReference type="EMBL" id="BLXT01005793">
    <property type="protein sequence ID" value="GFO26136.1"/>
    <property type="molecule type" value="Genomic_DNA"/>
</dbReference>
<evidence type="ECO:0000256" key="6">
    <source>
        <dbReference type="ARBA" id="ARBA00023034"/>
    </source>
</evidence>
<keyword evidence="5 7" id="KW-0808">Transferase</keyword>
<evidence type="ECO:0000313" key="10">
    <source>
        <dbReference type="Proteomes" id="UP000735302"/>
    </source>
</evidence>
<reference evidence="9 10" key="1">
    <citation type="journal article" date="2021" name="Elife">
        <title>Chloroplast acquisition without the gene transfer in kleptoplastic sea slugs, Plakobranchus ocellatus.</title>
        <authorList>
            <person name="Maeda T."/>
            <person name="Takahashi S."/>
            <person name="Yoshida T."/>
            <person name="Shimamura S."/>
            <person name="Takaki Y."/>
            <person name="Nagai Y."/>
            <person name="Toyoda A."/>
            <person name="Suzuki Y."/>
            <person name="Arimoto A."/>
            <person name="Ishii H."/>
            <person name="Satoh N."/>
            <person name="Nishiyama T."/>
            <person name="Hasebe M."/>
            <person name="Maruyama T."/>
            <person name="Minagawa J."/>
            <person name="Obokata J."/>
            <person name="Shigenobu S."/>
        </authorList>
    </citation>
    <scope>NUCLEOTIDE SEQUENCE [LARGE SCALE GENOMIC DNA]</scope>
</reference>
<dbReference type="InterPro" id="IPR055270">
    <property type="entry name" value="Glyco_tran_10_C"/>
</dbReference>
<dbReference type="EC" id="2.4.1.-" evidence="7"/>
<dbReference type="PANTHER" id="PTHR48438:SF1">
    <property type="entry name" value="ALPHA-(1,3)-FUCOSYLTRANSFERASE C-RELATED"/>
    <property type="match status" value="1"/>
</dbReference>
<dbReference type="Pfam" id="PF00852">
    <property type="entry name" value="Glyco_transf_10"/>
    <property type="match status" value="1"/>
</dbReference>
<evidence type="ECO:0000256" key="7">
    <source>
        <dbReference type="RuleBase" id="RU003832"/>
    </source>
</evidence>
<protein>
    <recommendedName>
        <fullName evidence="7">Fucosyltransferase</fullName>
        <ecNumber evidence="7">2.4.1.-</ecNumber>
    </recommendedName>
</protein>
<evidence type="ECO:0000256" key="5">
    <source>
        <dbReference type="ARBA" id="ARBA00022679"/>
    </source>
</evidence>
<dbReference type="Proteomes" id="UP000735302">
    <property type="component" value="Unassembled WGS sequence"/>
</dbReference>
<evidence type="ECO:0000259" key="8">
    <source>
        <dbReference type="Pfam" id="PF00852"/>
    </source>
</evidence>
<dbReference type="GO" id="GO:0008417">
    <property type="term" value="F:fucosyltransferase activity"/>
    <property type="evidence" value="ECO:0007669"/>
    <property type="project" value="InterPro"/>
</dbReference>
<feature type="domain" description="Fucosyltransferase C-terminal" evidence="8">
    <location>
        <begin position="5"/>
        <end position="94"/>
    </location>
</feature>
<keyword evidence="7" id="KW-0812">Transmembrane</keyword>
<comment type="similarity">
    <text evidence="3 7">Belongs to the glycosyltransferase 10 family.</text>
</comment>
<comment type="caution">
    <text evidence="9">The sequence shown here is derived from an EMBL/GenBank/DDBJ whole genome shotgun (WGS) entry which is preliminary data.</text>
</comment>
<comment type="subcellular location">
    <subcellularLocation>
        <location evidence="1">Golgi apparatus membrane</location>
        <topology evidence="1">Single-pass type II membrane protein</topology>
    </subcellularLocation>
    <subcellularLocation>
        <location evidence="7">Golgi apparatus</location>
        <location evidence="7">Golgi stack membrane</location>
        <topology evidence="7">Single-pass type II membrane protein</topology>
    </subcellularLocation>
</comment>
<dbReference type="GO" id="GO:0032580">
    <property type="term" value="C:Golgi cisterna membrane"/>
    <property type="evidence" value="ECO:0007669"/>
    <property type="project" value="UniProtKB-SubCell"/>
</dbReference>
<name>A0AAV4C033_9GAST</name>
<dbReference type="AlphaFoldDB" id="A0AAV4C033"/>
<dbReference type="InterPro" id="IPR038577">
    <property type="entry name" value="GT10-like_C_sf"/>
</dbReference>
<keyword evidence="10" id="KW-1185">Reference proteome</keyword>
<keyword evidence="7" id="KW-0472">Membrane</keyword>
<sequence>MFEDVDIIPVARGGADYNKLFPPGIFINTNDFLSPESLGSYLQYLAQDEQNYVAMLKEKNRYLKGTAHDKFFCDLCKIAHTGEPRHVYENFFKWVRKPGSCWEPTDLKPL</sequence>
<dbReference type="PANTHER" id="PTHR48438">
    <property type="entry name" value="ALPHA-(1,3)-FUCOSYLTRANSFERASE C-RELATED"/>
    <property type="match status" value="1"/>
</dbReference>
<gene>
    <name evidence="9" type="ORF">PoB_005264100</name>
</gene>
<dbReference type="Gene3D" id="3.40.50.11660">
    <property type="entry name" value="Glycosyl transferase family 10, C-terminal domain"/>
    <property type="match status" value="1"/>
</dbReference>
<organism evidence="9 10">
    <name type="scientific">Plakobranchus ocellatus</name>
    <dbReference type="NCBI Taxonomy" id="259542"/>
    <lineage>
        <taxon>Eukaryota</taxon>
        <taxon>Metazoa</taxon>
        <taxon>Spiralia</taxon>
        <taxon>Lophotrochozoa</taxon>
        <taxon>Mollusca</taxon>
        <taxon>Gastropoda</taxon>
        <taxon>Heterobranchia</taxon>
        <taxon>Euthyneura</taxon>
        <taxon>Panpulmonata</taxon>
        <taxon>Sacoglossa</taxon>
        <taxon>Placobranchoidea</taxon>
        <taxon>Plakobranchidae</taxon>
        <taxon>Plakobranchus</taxon>
    </lineage>
</organism>
<dbReference type="SUPFAM" id="SSF53756">
    <property type="entry name" value="UDP-Glycosyltransferase/glycogen phosphorylase"/>
    <property type="match status" value="1"/>
</dbReference>
<evidence type="ECO:0000256" key="4">
    <source>
        <dbReference type="ARBA" id="ARBA00022676"/>
    </source>
</evidence>
<comment type="pathway">
    <text evidence="2">Protein modification; protein glycosylation.</text>
</comment>
<dbReference type="InterPro" id="IPR001503">
    <property type="entry name" value="Glyco_trans_10"/>
</dbReference>
<keyword evidence="6 7" id="KW-0333">Golgi apparatus</keyword>
<accession>A0AAV4C033</accession>
<evidence type="ECO:0000256" key="3">
    <source>
        <dbReference type="ARBA" id="ARBA00008919"/>
    </source>
</evidence>
<evidence type="ECO:0000313" key="9">
    <source>
        <dbReference type="EMBL" id="GFO26136.1"/>
    </source>
</evidence>
<proteinExistence type="inferred from homology"/>